<dbReference type="EMBL" id="SCEB01000006">
    <property type="protein sequence ID" value="RXN01999.1"/>
    <property type="molecule type" value="Genomic_DNA"/>
</dbReference>
<gene>
    <name evidence="6" type="ORF">EOD39_3307</name>
</gene>
<dbReference type="Proteomes" id="UP000289886">
    <property type="component" value="Unassembled WGS sequence"/>
</dbReference>
<accession>A0A662Z2N5</accession>
<evidence type="ECO:0000256" key="1">
    <source>
        <dbReference type="ARBA" id="ARBA00004141"/>
    </source>
</evidence>
<feature type="transmembrane region" description="Helical" evidence="5">
    <location>
        <begin position="64"/>
        <end position="89"/>
    </location>
</feature>
<keyword evidence="4 5" id="KW-0472">Membrane</keyword>
<organism evidence="6 7">
    <name type="scientific">Acipenser ruthenus</name>
    <name type="common">Sterlet sturgeon</name>
    <dbReference type="NCBI Taxonomy" id="7906"/>
    <lineage>
        <taxon>Eukaryota</taxon>
        <taxon>Metazoa</taxon>
        <taxon>Chordata</taxon>
        <taxon>Craniata</taxon>
        <taxon>Vertebrata</taxon>
        <taxon>Euteleostomi</taxon>
        <taxon>Actinopterygii</taxon>
        <taxon>Chondrostei</taxon>
        <taxon>Acipenseriformes</taxon>
        <taxon>Acipenseridae</taxon>
        <taxon>Acipenser</taxon>
    </lineage>
</organism>
<evidence type="ECO:0000256" key="4">
    <source>
        <dbReference type="ARBA" id="ARBA00023136"/>
    </source>
</evidence>
<proteinExistence type="predicted"/>
<dbReference type="PANTHER" id="PTHR16100">
    <property type="entry name" value="PHOSPHOINOSITIDE-INTERACTING PROTEIN FAMILY MEMBER"/>
    <property type="match status" value="1"/>
</dbReference>
<keyword evidence="7" id="KW-1185">Reference proteome</keyword>
<dbReference type="GO" id="GO:1902936">
    <property type="term" value="F:phosphatidylinositol bisphosphate binding"/>
    <property type="evidence" value="ECO:0007669"/>
    <property type="project" value="TreeGrafter"/>
</dbReference>
<keyword evidence="2 5" id="KW-0812">Transmembrane</keyword>
<dbReference type="Pfam" id="PF15099">
    <property type="entry name" value="PIRT"/>
    <property type="match status" value="1"/>
</dbReference>
<dbReference type="PANTHER" id="PTHR16100:SF4">
    <property type="entry name" value="PHOSPHOINOSITIDE-INTERACTING PROTEIN"/>
    <property type="match status" value="1"/>
</dbReference>
<comment type="caution">
    <text evidence="6">The sequence shown here is derived from an EMBL/GenBank/DDBJ whole genome shotgun (WGS) entry which is preliminary data.</text>
</comment>
<comment type="subcellular location">
    <subcellularLocation>
        <location evidence="1">Membrane</location>
        <topology evidence="1">Multi-pass membrane protein</topology>
    </subcellularLocation>
</comment>
<dbReference type="AlphaFoldDB" id="A0A662Z2N5"/>
<keyword evidence="3 5" id="KW-1133">Transmembrane helix</keyword>
<evidence type="ECO:0000256" key="2">
    <source>
        <dbReference type="ARBA" id="ARBA00022692"/>
    </source>
</evidence>
<sequence>MSSRNEADSMSPVRRALQPEPVMAAESSCWVYYHKPIIVMLIGGLLFAAGTVIAFLYFSRVGRVPYALGPVCLSIGLMFLVTGLVWVPVIKQKVRQKRLIREMYARRSAT</sequence>
<name>A0A662Z2N5_ACIRT</name>
<evidence type="ECO:0000313" key="7">
    <source>
        <dbReference type="Proteomes" id="UP000289886"/>
    </source>
</evidence>
<feature type="transmembrane region" description="Helical" evidence="5">
    <location>
        <begin position="37"/>
        <end position="58"/>
    </location>
</feature>
<protein>
    <submittedName>
        <fullName evidence="6">Phosphoinositide-interacting protein</fullName>
    </submittedName>
</protein>
<evidence type="ECO:0000256" key="5">
    <source>
        <dbReference type="SAM" id="Phobius"/>
    </source>
</evidence>
<dbReference type="InterPro" id="IPR028068">
    <property type="entry name" value="PIRT"/>
</dbReference>
<dbReference type="GO" id="GO:0044325">
    <property type="term" value="F:transmembrane transporter binding"/>
    <property type="evidence" value="ECO:0007669"/>
    <property type="project" value="TreeGrafter"/>
</dbReference>
<evidence type="ECO:0000313" key="6">
    <source>
        <dbReference type="EMBL" id="RXN01999.1"/>
    </source>
</evidence>
<evidence type="ECO:0000256" key="3">
    <source>
        <dbReference type="ARBA" id="ARBA00022989"/>
    </source>
</evidence>
<reference evidence="6 7" key="1">
    <citation type="submission" date="2019-01" db="EMBL/GenBank/DDBJ databases">
        <title>Draft Genome and Complete Hox-Cluster Characterization of the Sterlet Sturgeon (Acipenser ruthenus).</title>
        <authorList>
            <person name="Wei Q."/>
        </authorList>
    </citation>
    <scope>NUCLEOTIDE SEQUENCE [LARGE SCALE GENOMIC DNA]</scope>
    <source>
        <strain evidence="6">WHYD16114868_AA</strain>
        <tissue evidence="6">Blood</tissue>
    </source>
</reference>
<dbReference type="GO" id="GO:0005886">
    <property type="term" value="C:plasma membrane"/>
    <property type="evidence" value="ECO:0007669"/>
    <property type="project" value="TreeGrafter"/>
</dbReference>